<evidence type="ECO:0000313" key="3">
    <source>
        <dbReference type="EMBL" id="AZZ39933.1"/>
    </source>
</evidence>
<evidence type="ECO:0000313" key="4">
    <source>
        <dbReference type="Proteomes" id="UP000285875"/>
    </source>
</evidence>
<feature type="domain" description="Phage capsid-like C-terminal" evidence="2">
    <location>
        <begin position="162"/>
        <end position="366"/>
    </location>
</feature>
<dbReference type="KEGG" id="aji:C0Z10_09415"/>
<dbReference type="InterPro" id="IPR054612">
    <property type="entry name" value="Phage_capsid-like_C"/>
</dbReference>
<dbReference type="InterPro" id="IPR024455">
    <property type="entry name" value="Phage_capsid"/>
</dbReference>
<dbReference type="RefSeq" id="WP_097799200.1">
    <property type="nucleotide sequence ID" value="NZ_CP025570.1"/>
</dbReference>
<evidence type="ECO:0000256" key="1">
    <source>
        <dbReference type="ARBA" id="ARBA00004328"/>
    </source>
</evidence>
<protein>
    <submittedName>
        <fullName evidence="3">Phage major capsid protein</fullName>
    </submittedName>
</protein>
<dbReference type="Gene3D" id="3.30.2320.10">
    <property type="entry name" value="hypothetical protein PF0899 domain"/>
    <property type="match status" value="1"/>
</dbReference>
<dbReference type="Proteomes" id="UP000285875">
    <property type="component" value="Chromosome"/>
</dbReference>
<name>A0A3Q9ULS7_9ACTN</name>
<dbReference type="SUPFAM" id="SSF56563">
    <property type="entry name" value="Major capsid protein gp5"/>
    <property type="match status" value="1"/>
</dbReference>
<dbReference type="NCBIfam" id="TIGR01554">
    <property type="entry name" value="major_cap_HK97"/>
    <property type="match status" value="1"/>
</dbReference>
<gene>
    <name evidence="3" type="ORF">C0Z10_09415</name>
</gene>
<dbReference type="Pfam" id="PF05065">
    <property type="entry name" value="Phage_capsid"/>
    <property type="match status" value="1"/>
</dbReference>
<evidence type="ECO:0000259" key="2">
    <source>
        <dbReference type="Pfam" id="PF05065"/>
    </source>
</evidence>
<dbReference type="EMBL" id="CP025570">
    <property type="protein sequence ID" value="AZZ39933.1"/>
    <property type="molecule type" value="Genomic_DNA"/>
</dbReference>
<sequence length="380" mass="40475">MMSPKERREAAIKRLKEIAEVVKTKGRSFTDDERSEMDGLFAEVKECDDLLAKGARDSELMKQLGGIAEANNRAVEQERRFPNMAGAKNALVSAMLTKENRMVSFPSVKAFTGAVGTVVTDHDAPGVTPAPAGSAAVALRDRVHEVITGSPLVRTYALSALTGTAPVDEGGVKPSLTGEFAGVDLRLQKLANSYPVTLEFEQDAPQLLVEVARQAQLDMIRAENGLILGAMETAASGEKSSVKELSGAASTVFEMVGEAIAEFNSNNGTNPDWLLANPADIAAVRALKDGNGGYYLDPFSADATAPYGLELVQSSAVPAHQMWVGVQSAITFYSHVSGLIVKAGTVGDQFVRNVTTFLMEERVGAFVNQPLNLTRITLTA</sequence>
<reference evidence="4" key="1">
    <citation type="submission" date="2017-12" db="EMBL/GenBank/DDBJ databases">
        <title>Whole genome sequencing of Acidipropionibacterium jensenii strains JS279 and JS280.</title>
        <authorList>
            <person name="Deptula P."/>
            <person name="Laine P."/>
            <person name="Smolander O.-P."/>
            <person name="Paulin L."/>
            <person name="Auvinen P."/>
            <person name="Varmanen P."/>
        </authorList>
    </citation>
    <scope>NUCLEOTIDE SEQUENCE [LARGE SCALE GENOMIC DNA]</scope>
    <source>
        <strain evidence="4">JS280</strain>
    </source>
</reference>
<dbReference type="Gene3D" id="3.30.2400.10">
    <property type="entry name" value="Major capsid protein gp5"/>
    <property type="match status" value="1"/>
</dbReference>
<dbReference type="AlphaFoldDB" id="A0A3Q9ULS7"/>
<proteinExistence type="predicted"/>
<organism evidence="3 4">
    <name type="scientific">Acidipropionibacterium jensenii</name>
    <dbReference type="NCBI Taxonomy" id="1749"/>
    <lineage>
        <taxon>Bacteria</taxon>
        <taxon>Bacillati</taxon>
        <taxon>Actinomycetota</taxon>
        <taxon>Actinomycetes</taxon>
        <taxon>Propionibacteriales</taxon>
        <taxon>Propionibacteriaceae</taxon>
        <taxon>Acidipropionibacterium</taxon>
    </lineage>
</organism>
<comment type="subcellular location">
    <subcellularLocation>
        <location evidence="1">Virion</location>
    </subcellularLocation>
</comment>
<accession>A0A3Q9ULS7</accession>